<reference evidence="2" key="1">
    <citation type="submission" date="2022-12" db="EMBL/GenBank/DDBJ databases">
        <authorList>
            <person name="Alioto T."/>
            <person name="Alioto T."/>
            <person name="Gomez Garrido J."/>
        </authorList>
    </citation>
    <scope>NUCLEOTIDE SEQUENCE</scope>
</reference>
<evidence type="ECO:0000313" key="3">
    <source>
        <dbReference type="Proteomes" id="UP001178461"/>
    </source>
</evidence>
<name>A0AA35K9V8_9SAUR</name>
<proteinExistence type="predicted"/>
<accession>A0AA35K9V8</accession>
<feature type="region of interest" description="Disordered" evidence="1">
    <location>
        <begin position="34"/>
        <end position="62"/>
    </location>
</feature>
<keyword evidence="3" id="KW-1185">Reference proteome</keyword>
<protein>
    <submittedName>
        <fullName evidence="2">Uncharacterized protein</fullName>
    </submittedName>
</protein>
<evidence type="ECO:0000256" key="1">
    <source>
        <dbReference type="SAM" id="MobiDB-lite"/>
    </source>
</evidence>
<dbReference type="AlphaFoldDB" id="A0AA35K9V8"/>
<sequence>MCYKYAVLMFNSTGASPPPLQAMLRSYTSVKEGRATPCSQGASPRKAATRLSKTQRGSTDVMPRAGRERKLAVPGLALREGKRERKKGKKRRWGRARRVVKQAWPGEISCSAQEQAERNEGSPDAHLAPLQARFPWAAFRRTHGTLKARKELNLSLPRRHFGVLPPQLGGNLPGSLLLVTAL</sequence>
<organism evidence="2 3">
    <name type="scientific">Podarcis lilfordi</name>
    <name type="common">Lilford's wall lizard</name>
    <dbReference type="NCBI Taxonomy" id="74358"/>
    <lineage>
        <taxon>Eukaryota</taxon>
        <taxon>Metazoa</taxon>
        <taxon>Chordata</taxon>
        <taxon>Craniata</taxon>
        <taxon>Vertebrata</taxon>
        <taxon>Euteleostomi</taxon>
        <taxon>Lepidosauria</taxon>
        <taxon>Squamata</taxon>
        <taxon>Bifurcata</taxon>
        <taxon>Unidentata</taxon>
        <taxon>Episquamata</taxon>
        <taxon>Laterata</taxon>
        <taxon>Lacertibaenia</taxon>
        <taxon>Lacertidae</taxon>
        <taxon>Podarcis</taxon>
    </lineage>
</organism>
<gene>
    <name evidence="2" type="ORF">PODLI_1B018064</name>
</gene>
<dbReference type="EMBL" id="OX395130">
    <property type="protein sequence ID" value="CAI5774392.1"/>
    <property type="molecule type" value="Genomic_DNA"/>
</dbReference>
<evidence type="ECO:0000313" key="2">
    <source>
        <dbReference type="EMBL" id="CAI5774392.1"/>
    </source>
</evidence>
<dbReference type="Proteomes" id="UP001178461">
    <property type="component" value="Chromosome 5"/>
</dbReference>